<dbReference type="EMBL" id="CM022227">
    <property type="protein sequence ID" value="KAF7083629.1"/>
    <property type="molecule type" value="Genomic_DNA"/>
</dbReference>
<feature type="region of interest" description="Disordered" evidence="1">
    <location>
        <begin position="1"/>
        <end position="21"/>
    </location>
</feature>
<dbReference type="AlphaFoldDB" id="A0A9R1IHA3"/>
<sequence length="21" mass="2422">MPTGTRVCRTQCRRQLLSSMP</sequence>
<organism evidence="2">
    <name type="scientific">Triticum aestivum</name>
    <name type="common">Wheat</name>
    <dbReference type="NCBI Taxonomy" id="4565"/>
    <lineage>
        <taxon>Eukaryota</taxon>
        <taxon>Viridiplantae</taxon>
        <taxon>Streptophyta</taxon>
        <taxon>Embryophyta</taxon>
        <taxon>Tracheophyta</taxon>
        <taxon>Spermatophyta</taxon>
        <taxon>Magnoliopsida</taxon>
        <taxon>Liliopsida</taxon>
        <taxon>Poales</taxon>
        <taxon>Poaceae</taxon>
        <taxon>BOP clade</taxon>
        <taxon>Pooideae</taxon>
        <taxon>Triticodae</taxon>
        <taxon>Triticeae</taxon>
        <taxon>Triticinae</taxon>
        <taxon>Triticum</taxon>
    </lineage>
</organism>
<gene>
    <name evidence="2" type="ORF">CFC21_087395</name>
</gene>
<proteinExistence type="predicted"/>
<accession>A0A9R1IHA3</accession>
<dbReference type="Proteomes" id="UP000815260">
    <property type="component" value="Chromosome 6B"/>
</dbReference>
<evidence type="ECO:0000256" key="1">
    <source>
        <dbReference type="SAM" id="MobiDB-lite"/>
    </source>
</evidence>
<protein>
    <submittedName>
        <fullName evidence="2">Uncharacterized protein</fullName>
    </submittedName>
</protein>
<reference evidence="2" key="2">
    <citation type="submission" date="2020-03" db="EMBL/GenBank/DDBJ databases">
        <title>The second near-complete assembly of the hexaploid bread wheat (Triticum aestivum) genome.</title>
        <authorList>
            <person name="Zimin A.V."/>
            <person name="Puiu D."/>
            <person name="Shumante A."/>
            <person name="Alonge M."/>
            <person name="Salzberg S.L."/>
        </authorList>
    </citation>
    <scope>NUCLEOTIDE SEQUENCE</scope>
    <source>
        <tissue evidence="2">Leaf</tissue>
    </source>
</reference>
<dbReference type="OrthoDB" id="6513042at2759"/>
<name>A0A9R1IHA3_WHEAT</name>
<feature type="non-terminal residue" evidence="2">
    <location>
        <position position="21"/>
    </location>
</feature>
<comment type="caution">
    <text evidence="2">The sequence shown here is derived from an EMBL/GenBank/DDBJ whole genome shotgun (WGS) entry which is preliminary data.</text>
</comment>
<reference evidence="2" key="1">
    <citation type="journal article" date="2017" name="Gigascience">
        <title>The first near-complete assembly of the hexaploid bread wheat genome, Triticum aestivum.</title>
        <authorList>
            <person name="Zimin A.V."/>
            <person name="Puiu D."/>
            <person name="Hall R."/>
            <person name="Kingan S."/>
            <person name="Clavijo B.J."/>
            <person name="Salzberg S.L."/>
        </authorList>
    </citation>
    <scope>NUCLEOTIDE SEQUENCE</scope>
    <source>
        <tissue evidence="2">Leaf</tissue>
    </source>
</reference>
<evidence type="ECO:0000313" key="2">
    <source>
        <dbReference type="EMBL" id="KAF7083629.1"/>
    </source>
</evidence>